<dbReference type="EMBL" id="JASJOS010000019">
    <property type="protein sequence ID" value="MDJ1485336.1"/>
    <property type="molecule type" value="Genomic_DNA"/>
</dbReference>
<name>A0AAE3QY16_9BACT</name>
<dbReference type="Gene3D" id="3.40.50.720">
    <property type="entry name" value="NAD(P)-binding Rossmann-like Domain"/>
    <property type="match status" value="1"/>
</dbReference>
<keyword evidence="2" id="KW-0560">Oxidoreductase</keyword>
<dbReference type="RefSeq" id="WP_313987754.1">
    <property type="nucleotide sequence ID" value="NZ_JASJOS010000019.1"/>
</dbReference>
<dbReference type="PANTHER" id="PTHR44196">
    <property type="entry name" value="DEHYDROGENASE/REDUCTASE SDR FAMILY MEMBER 7B"/>
    <property type="match status" value="1"/>
</dbReference>
<dbReference type="GO" id="GO:0016491">
    <property type="term" value="F:oxidoreductase activity"/>
    <property type="evidence" value="ECO:0007669"/>
    <property type="project" value="UniProtKB-KW"/>
</dbReference>
<comment type="similarity">
    <text evidence="1 3">Belongs to the short-chain dehydrogenases/reductases (SDR) family.</text>
</comment>
<organism evidence="5 6">
    <name type="scientific">Xanthocytophaga flava</name>
    <dbReference type="NCBI Taxonomy" id="3048013"/>
    <lineage>
        <taxon>Bacteria</taxon>
        <taxon>Pseudomonadati</taxon>
        <taxon>Bacteroidota</taxon>
        <taxon>Cytophagia</taxon>
        <taxon>Cytophagales</taxon>
        <taxon>Rhodocytophagaceae</taxon>
        <taxon>Xanthocytophaga</taxon>
    </lineage>
</organism>
<reference evidence="5" key="1">
    <citation type="submission" date="2023-05" db="EMBL/GenBank/DDBJ databases">
        <authorList>
            <person name="Zhang X."/>
        </authorList>
    </citation>
    <scope>NUCLEOTIDE SEQUENCE</scope>
    <source>
        <strain evidence="5">YF14B1</strain>
    </source>
</reference>
<evidence type="ECO:0000313" key="5">
    <source>
        <dbReference type="EMBL" id="MDJ1485336.1"/>
    </source>
</evidence>
<evidence type="ECO:0000256" key="3">
    <source>
        <dbReference type="RuleBase" id="RU000363"/>
    </source>
</evidence>
<comment type="caution">
    <text evidence="5">The sequence shown here is derived from an EMBL/GenBank/DDBJ whole genome shotgun (WGS) entry which is preliminary data.</text>
</comment>
<evidence type="ECO:0000313" key="6">
    <source>
        <dbReference type="Proteomes" id="UP001241110"/>
    </source>
</evidence>
<dbReference type="GO" id="GO:0016020">
    <property type="term" value="C:membrane"/>
    <property type="evidence" value="ECO:0007669"/>
    <property type="project" value="TreeGrafter"/>
</dbReference>
<dbReference type="PRINTS" id="PR00080">
    <property type="entry name" value="SDRFAMILY"/>
</dbReference>
<gene>
    <name evidence="5" type="ORF">QNI16_32895</name>
</gene>
<protein>
    <submittedName>
        <fullName evidence="5">SDR family NAD(P)-dependent oxidoreductase</fullName>
    </submittedName>
</protein>
<dbReference type="PRINTS" id="PR00081">
    <property type="entry name" value="GDHRDH"/>
</dbReference>
<evidence type="ECO:0000259" key="4">
    <source>
        <dbReference type="SMART" id="SM00822"/>
    </source>
</evidence>
<dbReference type="InterPro" id="IPR036291">
    <property type="entry name" value="NAD(P)-bd_dom_sf"/>
</dbReference>
<dbReference type="SMART" id="SM00822">
    <property type="entry name" value="PKS_KR"/>
    <property type="match status" value="1"/>
</dbReference>
<dbReference type="Proteomes" id="UP001241110">
    <property type="component" value="Unassembled WGS sequence"/>
</dbReference>
<evidence type="ECO:0000256" key="1">
    <source>
        <dbReference type="ARBA" id="ARBA00006484"/>
    </source>
</evidence>
<feature type="domain" description="Ketoreductase" evidence="4">
    <location>
        <begin position="6"/>
        <end position="182"/>
    </location>
</feature>
<dbReference type="InterPro" id="IPR020904">
    <property type="entry name" value="Sc_DH/Rdtase_CS"/>
</dbReference>
<sequence length="245" mass="26893">MKLSQNTVLITGGASGIGFAFAERFLKAGSQVIICGRREDKLQEVRQQYPQLITKVADVASETDRLALLKWVKQEHPEVNVLVNNAGIQRRLSLTNLQEDWSTTHNELAINLDAPIHLSTLFIPHLRTKADAVIINVTSGLAFAALANIPIYCATKAALHSFTQSLRYQLAKDTAINVIEVVPPAVNTDLGGVGLHTFGVNLDEFADSIFQRLATDEQEIGFGTSEQIRNASRSEIDARFKAMNP</sequence>
<dbReference type="SUPFAM" id="SSF51735">
    <property type="entry name" value="NAD(P)-binding Rossmann-fold domains"/>
    <property type="match status" value="1"/>
</dbReference>
<dbReference type="InterPro" id="IPR057326">
    <property type="entry name" value="KR_dom"/>
</dbReference>
<dbReference type="AlphaFoldDB" id="A0AAE3QY16"/>
<dbReference type="Pfam" id="PF00106">
    <property type="entry name" value="adh_short"/>
    <property type="match status" value="1"/>
</dbReference>
<accession>A0AAE3QY16</accession>
<dbReference type="PANTHER" id="PTHR44196:SF1">
    <property type="entry name" value="DEHYDROGENASE_REDUCTASE SDR FAMILY MEMBER 7B"/>
    <property type="match status" value="1"/>
</dbReference>
<dbReference type="InterPro" id="IPR002347">
    <property type="entry name" value="SDR_fam"/>
</dbReference>
<evidence type="ECO:0000256" key="2">
    <source>
        <dbReference type="ARBA" id="ARBA00023002"/>
    </source>
</evidence>
<dbReference type="PROSITE" id="PS00061">
    <property type="entry name" value="ADH_SHORT"/>
    <property type="match status" value="1"/>
</dbReference>
<proteinExistence type="inferred from homology"/>